<dbReference type="AlphaFoldDB" id="A0AAE1QNG7"/>
<dbReference type="Proteomes" id="UP001292094">
    <property type="component" value="Unassembled WGS sequence"/>
</dbReference>
<keyword evidence="2" id="KW-1185">Reference proteome</keyword>
<proteinExistence type="predicted"/>
<sequence length="72" mass="8360">MSGLVGLYSWDEWVPESRFLKPSDANISRQKDLQKAHEASLVVELHLEELQHQQQLVVELPDTLRNYNNNCV</sequence>
<evidence type="ECO:0000313" key="1">
    <source>
        <dbReference type="EMBL" id="KAK4328813.1"/>
    </source>
</evidence>
<dbReference type="SUPFAM" id="SSF54160">
    <property type="entry name" value="Chromo domain-like"/>
    <property type="match status" value="1"/>
</dbReference>
<organism evidence="1 2">
    <name type="scientific">Petrolisthes manimaculis</name>
    <dbReference type="NCBI Taxonomy" id="1843537"/>
    <lineage>
        <taxon>Eukaryota</taxon>
        <taxon>Metazoa</taxon>
        <taxon>Ecdysozoa</taxon>
        <taxon>Arthropoda</taxon>
        <taxon>Crustacea</taxon>
        <taxon>Multicrustacea</taxon>
        <taxon>Malacostraca</taxon>
        <taxon>Eumalacostraca</taxon>
        <taxon>Eucarida</taxon>
        <taxon>Decapoda</taxon>
        <taxon>Pleocyemata</taxon>
        <taxon>Anomura</taxon>
        <taxon>Galatheoidea</taxon>
        <taxon>Porcellanidae</taxon>
        <taxon>Petrolisthes</taxon>
    </lineage>
</organism>
<dbReference type="InterPro" id="IPR016197">
    <property type="entry name" value="Chromo-like_dom_sf"/>
</dbReference>
<dbReference type="Gene3D" id="2.30.30.140">
    <property type="match status" value="1"/>
</dbReference>
<dbReference type="EMBL" id="JAWZYT010000055">
    <property type="protein sequence ID" value="KAK4328813.1"/>
    <property type="molecule type" value="Genomic_DNA"/>
</dbReference>
<dbReference type="GO" id="GO:0005694">
    <property type="term" value="C:chromosome"/>
    <property type="evidence" value="ECO:0007669"/>
    <property type="project" value="UniProtKB-ARBA"/>
</dbReference>
<reference evidence="1" key="1">
    <citation type="submission" date="2023-11" db="EMBL/GenBank/DDBJ databases">
        <title>Genome assemblies of two species of porcelain crab, Petrolisthes cinctipes and Petrolisthes manimaculis (Anomura: Porcellanidae).</title>
        <authorList>
            <person name="Angst P."/>
        </authorList>
    </citation>
    <scope>NUCLEOTIDE SEQUENCE</scope>
    <source>
        <strain evidence="1">PB745_02</strain>
        <tissue evidence="1">Gill</tissue>
    </source>
</reference>
<evidence type="ECO:0000313" key="2">
    <source>
        <dbReference type="Proteomes" id="UP001292094"/>
    </source>
</evidence>
<name>A0AAE1QNG7_9EUCA</name>
<accession>A0AAE1QNG7</accession>
<gene>
    <name evidence="1" type="ORF">Pmani_000787</name>
</gene>
<comment type="caution">
    <text evidence="1">The sequence shown here is derived from an EMBL/GenBank/DDBJ whole genome shotgun (WGS) entry which is preliminary data.</text>
</comment>
<protein>
    <submittedName>
        <fullName evidence="1">Uncharacterized protein</fullName>
    </submittedName>
</protein>